<evidence type="ECO:0000313" key="3">
    <source>
        <dbReference type="Proteomes" id="UP000291404"/>
    </source>
</evidence>
<dbReference type="VEuPathDB" id="MicrosporidiaDB:CWI39_1283p0010"/>
<comment type="caution">
    <text evidence="2">The sequence shown here is derived from an EMBL/GenBank/DDBJ whole genome shotgun (WGS) entry which is preliminary data.</text>
</comment>
<feature type="chain" id="PRO_5020782187" description="VWFA domain-containing protein" evidence="1">
    <location>
        <begin position="19"/>
        <end position="280"/>
    </location>
</feature>
<gene>
    <name evidence="2" type="ORF">CWI36_0768p0020</name>
</gene>
<accession>A0A4Q9L9J2</accession>
<dbReference type="AlphaFoldDB" id="A0A4Q9L9J2"/>
<keyword evidence="3" id="KW-1185">Reference proteome</keyword>
<sequence>MQMLKYFEILLFCSSLFCSTSNDTSTDNKKYKQIKHITLQFNNLKHFDNIDVFCRDNLSFFSDLIPISPLHVYICCIESLNVVAWKELVNMKEVFNYTSTDEDVSIEGNYTKIIKLNDDGIPFVKNRDEEYYYTFDSERTDKQERITEIAKYIHNMFKNLRNFDNMNQNLASSANDYQKNDDSFEKNLLNKKIIILLSDSESEIKDTEKIQRFLQDYNEEENNTLIIYIFENTFTEICENTFTEISEKNCAEMSENYLILCQNRYPTSRLYNNRQIMGNQ</sequence>
<reference evidence="2 3" key="1">
    <citation type="submission" date="2017-12" db="EMBL/GenBank/DDBJ databases">
        <authorList>
            <person name="Pombert J.-F."/>
            <person name="Haag K.L."/>
            <person name="Ebert D."/>
        </authorList>
    </citation>
    <scope>NUCLEOTIDE SEQUENCE [LARGE SCALE GENOMIC DNA]</scope>
    <source>
        <strain evidence="2">BE-OM-2</strain>
    </source>
</reference>
<dbReference type="Proteomes" id="UP000291404">
    <property type="component" value="Unassembled WGS sequence"/>
</dbReference>
<proteinExistence type="predicted"/>
<dbReference type="VEuPathDB" id="MicrosporidiaDB:CWI36_0768p0020"/>
<keyword evidence="1" id="KW-0732">Signal</keyword>
<protein>
    <recommendedName>
        <fullName evidence="4">VWFA domain-containing protein</fullName>
    </recommendedName>
</protein>
<dbReference type="EMBL" id="PITI01000768">
    <property type="protein sequence ID" value="TBU04399.1"/>
    <property type="molecule type" value="Genomic_DNA"/>
</dbReference>
<organism evidence="2 3">
    <name type="scientific">Hamiltosporidium magnivora</name>
    <dbReference type="NCBI Taxonomy" id="148818"/>
    <lineage>
        <taxon>Eukaryota</taxon>
        <taxon>Fungi</taxon>
        <taxon>Fungi incertae sedis</taxon>
        <taxon>Microsporidia</taxon>
        <taxon>Dubosqiidae</taxon>
        <taxon>Hamiltosporidium</taxon>
    </lineage>
</organism>
<evidence type="ECO:0000256" key="1">
    <source>
        <dbReference type="SAM" id="SignalP"/>
    </source>
</evidence>
<feature type="signal peptide" evidence="1">
    <location>
        <begin position="1"/>
        <end position="18"/>
    </location>
</feature>
<name>A0A4Q9L9J2_9MICR</name>
<evidence type="ECO:0008006" key="4">
    <source>
        <dbReference type="Google" id="ProtNLM"/>
    </source>
</evidence>
<evidence type="ECO:0000313" key="2">
    <source>
        <dbReference type="EMBL" id="TBU04399.1"/>
    </source>
</evidence>